<comment type="caution">
    <text evidence="3">The sequence shown here is derived from an EMBL/GenBank/DDBJ whole genome shotgun (WGS) entry which is preliminary data.</text>
</comment>
<dbReference type="SMART" id="SM00504">
    <property type="entry name" value="Ubox"/>
    <property type="match status" value="1"/>
</dbReference>
<dbReference type="Gene3D" id="1.25.40.10">
    <property type="entry name" value="Tetratricopeptide repeat domain"/>
    <property type="match status" value="1"/>
</dbReference>
<gene>
    <name evidence="3" type="ORF">SEMRO_639_G179810.1</name>
</gene>
<dbReference type="SMART" id="SM00671">
    <property type="entry name" value="SEL1"/>
    <property type="match status" value="3"/>
</dbReference>
<organism evidence="3 4">
    <name type="scientific">Seminavis robusta</name>
    <dbReference type="NCBI Taxonomy" id="568900"/>
    <lineage>
        <taxon>Eukaryota</taxon>
        <taxon>Sar</taxon>
        <taxon>Stramenopiles</taxon>
        <taxon>Ochrophyta</taxon>
        <taxon>Bacillariophyta</taxon>
        <taxon>Bacillariophyceae</taxon>
        <taxon>Bacillariophycidae</taxon>
        <taxon>Naviculales</taxon>
        <taxon>Naviculaceae</taxon>
        <taxon>Seminavis</taxon>
    </lineage>
</organism>
<dbReference type="Pfam" id="PF04564">
    <property type="entry name" value="U-box"/>
    <property type="match status" value="1"/>
</dbReference>
<dbReference type="PROSITE" id="PS51698">
    <property type="entry name" value="U_BOX"/>
    <property type="match status" value="1"/>
</dbReference>
<dbReference type="SUPFAM" id="SSF57850">
    <property type="entry name" value="RING/U-box"/>
    <property type="match status" value="1"/>
</dbReference>
<dbReference type="Gene3D" id="3.30.40.10">
    <property type="entry name" value="Zinc/RING finger domain, C3HC4 (zinc finger)"/>
    <property type="match status" value="1"/>
</dbReference>
<dbReference type="PANTHER" id="PTHR11102:SF160">
    <property type="entry name" value="ERAD-ASSOCIATED E3 UBIQUITIN-PROTEIN LIGASE COMPONENT HRD3"/>
    <property type="match status" value="1"/>
</dbReference>
<dbReference type="SUPFAM" id="SSF81901">
    <property type="entry name" value="HCP-like"/>
    <property type="match status" value="1"/>
</dbReference>
<dbReference type="AlphaFoldDB" id="A0A9N8E415"/>
<dbReference type="GO" id="GO:0016567">
    <property type="term" value="P:protein ubiquitination"/>
    <property type="evidence" value="ECO:0007669"/>
    <property type="project" value="InterPro"/>
</dbReference>
<dbReference type="PANTHER" id="PTHR11102">
    <property type="entry name" value="SEL-1-LIKE PROTEIN"/>
    <property type="match status" value="1"/>
</dbReference>
<dbReference type="InterPro" id="IPR050767">
    <property type="entry name" value="Sel1_AlgK"/>
</dbReference>
<reference evidence="3" key="1">
    <citation type="submission" date="2020-06" db="EMBL/GenBank/DDBJ databases">
        <authorList>
            <consortium name="Plant Systems Biology data submission"/>
        </authorList>
    </citation>
    <scope>NUCLEOTIDE SEQUENCE</scope>
    <source>
        <strain evidence="3">D6</strain>
    </source>
</reference>
<evidence type="ECO:0000313" key="3">
    <source>
        <dbReference type="EMBL" id="CAB9514221.1"/>
    </source>
</evidence>
<name>A0A9N8E415_9STRA</name>
<feature type="domain" description="U-box" evidence="2">
    <location>
        <begin position="13"/>
        <end position="98"/>
    </location>
</feature>
<proteinExistence type="inferred from homology"/>
<accession>A0A9N8E415</accession>
<comment type="similarity">
    <text evidence="1">Belongs to the sel-1 family.</text>
</comment>
<sequence>MSEAPANKRQKRSPEDDLICPISLELPWEPVTAEDGRVYERECIEEHIKKNPGNLKSPITNEKMGRRLLPAIWVHNHIDTLVESGAIEGDLAAKWNKKVEQKKKMEELLKKADGGDGDAMHSVGLRFLLGLGGFNQDTELAFQWHQRSHEAGNVKSTAVVGRSYLLGTGVQLCRQKGTMYVSIAAGQGSNVAAFDLGMALADGKYGFSVNKAEAIRWLEKAVGDCSHDHLRDSFKNRAQQKLNELKASVSEPEASSVTP</sequence>
<dbReference type="Proteomes" id="UP001153069">
    <property type="component" value="Unassembled WGS sequence"/>
</dbReference>
<keyword evidence="4" id="KW-1185">Reference proteome</keyword>
<evidence type="ECO:0000256" key="1">
    <source>
        <dbReference type="ARBA" id="ARBA00038101"/>
    </source>
</evidence>
<dbReference type="InterPro" id="IPR013083">
    <property type="entry name" value="Znf_RING/FYVE/PHD"/>
</dbReference>
<dbReference type="EMBL" id="CAICTM010000638">
    <property type="protein sequence ID" value="CAB9514221.1"/>
    <property type="molecule type" value="Genomic_DNA"/>
</dbReference>
<dbReference type="InterPro" id="IPR011990">
    <property type="entry name" value="TPR-like_helical_dom_sf"/>
</dbReference>
<protein>
    <submittedName>
        <fullName evidence="3">Sel1 domain protein repeat-containing protein</fullName>
    </submittedName>
</protein>
<dbReference type="InterPro" id="IPR006597">
    <property type="entry name" value="Sel1-like"/>
</dbReference>
<evidence type="ECO:0000259" key="2">
    <source>
        <dbReference type="PROSITE" id="PS51698"/>
    </source>
</evidence>
<dbReference type="Pfam" id="PF08238">
    <property type="entry name" value="Sel1"/>
    <property type="match status" value="2"/>
</dbReference>
<evidence type="ECO:0000313" key="4">
    <source>
        <dbReference type="Proteomes" id="UP001153069"/>
    </source>
</evidence>
<dbReference type="GO" id="GO:0004842">
    <property type="term" value="F:ubiquitin-protein transferase activity"/>
    <property type="evidence" value="ECO:0007669"/>
    <property type="project" value="InterPro"/>
</dbReference>
<dbReference type="InterPro" id="IPR003613">
    <property type="entry name" value="Ubox_domain"/>
</dbReference>